<organism evidence="2 3">
    <name type="scientific">Nocardia callitridis</name>
    <dbReference type="NCBI Taxonomy" id="648753"/>
    <lineage>
        <taxon>Bacteria</taxon>
        <taxon>Bacillati</taxon>
        <taxon>Actinomycetota</taxon>
        <taxon>Actinomycetes</taxon>
        <taxon>Mycobacteriales</taxon>
        <taxon>Nocardiaceae</taxon>
        <taxon>Nocardia</taxon>
    </lineage>
</organism>
<dbReference type="EMBL" id="BAABJM010000001">
    <property type="protein sequence ID" value="GAA5041855.1"/>
    <property type="molecule type" value="Genomic_DNA"/>
</dbReference>
<evidence type="ECO:0000313" key="3">
    <source>
        <dbReference type="Proteomes" id="UP001500603"/>
    </source>
</evidence>
<feature type="chain" id="PRO_5047399400" description="SMP-30/Gluconolactonase/LRE-like region domain-containing protein" evidence="1">
    <location>
        <begin position="16"/>
        <end position="289"/>
    </location>
</feature>
<dbReference type="InterPro" id="IPR011042">
    <property type="entry name" value="6-blade_b-propeller_TolB-like"/>
</dbReference>
<dbReference type="Gene3D" id="2.120.10.30">
    <property type="entry name" value="TolB, C-terminal domain"/>
    <property type="match status" value="1"/>
</dbReference>
<sequence>MLAVGCGLVVPTASAAPVNACAPATAAVETPAVLPVLDWSENVGYDVEGNLWVSRIYRNEVQRYDRSGTLTGSVPVEFPGAVRLGPDGLLYVVYGDSPTSALRPGGVVRFDPAAVAPTPEVFVSGLSSMPNGAAFDADGDLYIGSMGGLLRVRRDGTLDTEWNARAAVPGANGVVAQGRSLYVTANGADFGQLLRVSIDDPADRSLLARLPSPVASLPNFADDLVIAPDGILSIATLAGQLVRVDPSTGATCTVLTTQPMTALVAVPGAPDQLLASTEGGDVLRITLPH</sequence>
<feature type="signal peptide" evidence="1">
    <location>
        <begin position="1"/>
        <end position="15"/>
    </location>
</feature>
<protein>
    <recommendedName>
        <fullName evidence="4">SMP-30/Gluconolactonase/LRE-like region domain-containing protein</fullName>
    </recommendedName>
</protein>
<comment type="caution">
    <text evidence="2">The sequence shown here is derived from an EMBL/GenBank/DDBJ whole genome shotgun (WGS) entry which is preliminary data.</text>
</comment>
<name>A0ABP9JUF2_9NOCA</name>
<keyword evidence="1" id="KW-0732">Signal</keyword>
<accession>A0ABP9JUF2</accession>
<evidence type="ECO:0000313" key="2">
    <source>
        <dbReference type="EMBL" id="GAA5041855.1"/>
    </source>
</evidence>
<keyword evidence="3" id="KW-1185">Reference proteome</keyword>
<evidence type="ECO:0000256" key="1">
    <source>
        <dbReference type="SAM" id="SignalP"/>
    </source>
</evidence>
<reference evidence="3" key="1">
    <citation type="journal article" date="2019" name="Int. J. Syst. Evol. Microbiol.">
        <title>The Global Catalogue of Microorganisms (GCM) 10K type strain sequencing project: providing services to taxonomists for standard genome sequencing and annotation.</title>
        <authorList>
            <consortium name="The Broad Institute Genomics Platform"/>
            <consortium name="The Broad Institute Genome Sequencing Center for Infectious Disease"/>
            <person name="Wu L."/>
            <person name="Ma J."/>
        </authorList>
    </citation>
    <scope>NUCLEOTIDE SEQUENCE [LARGE SCALE GENOMIC DNA]</scope>
    <source>
        <strain evidence="3">JCM 18298</strain>
    </source>
</reference>
<dbReference type="Proteomes" id="UP001500603">
    <property type="component" value="Unassembled WGS sequence"/>
</dbReference>
<proteinExistence type="predicted"/>
<dbReference type="SUPFAM" id="SSF63829">
    <property type="entry name" value="Calcium-dependent phosphotriesterase"/>
    <property type="match status" value="1"/>
</dbReference>
<evidence type="ECO:0008006" key="4">
    <source>
        <dbReference type="Google" id="ProtNLM"/>
    </source>
</evidence>
<gene>
    <name evidence="2" type="ORF">GCM10023318_01360</name>
</gene>